<dbReference type="Proteomes" id="UP000001357">
    <property type="component" value="Unassembled WGS sequence"/>
</dbReference>
<keyword evidence="3" id="KW-1185">Reference proteome</keyword>
<proteinExistence type="predicted"/>
<dbReference type="InParanoid" id="A9USJ7"/>
<dbReference type="AlphaFoldDB" id="A9USJ7"/>
<gene>
    <name evidence="2" type="ORF">MONBRDRAFT_5817</name>
</gene>
<dbReference type="EMBL" id="CH991544">
    <property type="protein sequence ID" value="EDQ92112.1"/>
    <property type="molecule type" value="Genomic_DNA"/>
</dbReference>
<evidence type="ECO:0000313" key="3">
    <source>
        <dbReference type="Proteomes" id="UP000001357"/>
    </source>
</evidence>
<organism evidence="2 3">
    <name type="scientific">Monosiga brevicollis</name>
    <name type="common">Choanoflagellate</name>
    <dbReference type="NCBI Taxonomy" id="81824"/>
    <lineage>
        <taxon>Eukaryota</taxon>
        <taxon>Choanoflagellata</taxon>
        <taxon>Craspedida</taxon>
        <taxon>Salpingoecidae</taxon>
        <taxon>Monosiga</taxon>
    </lineage>
</organism>
<dbReference type="GeneID" id="5888338"/>
<feature type="region of interest" description="Disordered" evidence="1">
    <location>
        <begin position="1"/>
        <end position="21"/>
    </location>
</feature>
<dbReference type="RefSeq" id="XP_001743398.1">
    <property type="nucleotide sequence ID" value="XM_001743346.1"/>
</dbReference>
<protein>
    <submittedName>
        <fullName evidence="2">Uncharacterized protein</fullName>
    </submittedName>
</protein>
<sequence>MGSGASKRRARQTEQLAAASSTTEAVPPPACLCLNLVKPPVDLGHVIGLLAAYLDLAQASHAAAWAAAPYQLALIAMHAEAMSRPDPVLEPLCATRPYLVLRIQKRDDIAAESPPQIDGQATPGAPWLLTQPACRGVVDIWPAAQVHSLFDIIAAIQQAEPGLTLSSVTCQALDPKRVDVSGLHSCMKRARQATLDPDMSAIPDLAAWLWGQPPAHLLAWLQFRGLRTLASILPESRPSTTSHGSRATAVAATLEALVLQWPDLGPQLLIDETLRFLQHDLTHVWTQLNNALAPIFQDHNDNNANNSQVVDSDASRDALHTIDDDAKAALRQALNHVLALFRGLLHQGRCCFDEALLEACTHASTLNNERGEWMATIEVALAKLQPPEQRQTWARRLAKLPRSTWPDHQNTRLSRMLDGLA</sequence>
<evidence type="ECO:0000256" key="1">
    <source>
        <dbReference type="SAM" id="MobiDB-lite"/>
    </source>
</evidence>
<feature type="compositionally biased region" description="Basic residues" evidence="1">
    <location>
        <begin position="1"/>
        <end position="10"/>
    </location>
</feature>
<name>A9USJ7_MONBE</name>
<evidence type="ECO:0000313" key="2">
    <source>
        <dbReference type="EMBL" id="EDQ92112.1"/>
    </source>
</evidence>
<dbReference type="KEGG" id="mbr:MONBRDRAFT_5817"/>
<reference evidence="2 3" key="1">
    <citation type="journal article" date="2008" name="Nature">
        <title>The genome of the choanoflagellate Monosiga brevicollis and the origin of metazoans.</title>
        <authorList>
            <consortium name="JGI Sequencing"/>
            <person name="King N."/>
            <person name="Westbrook M.J."/>
            <person name="Young S.L."/>
            <person name="Kuo A."/>
            <person name="Abedin M."/>
            <person name="Chapman J."/>
            <person name="Fairclough S."/>
            <person name="Hellsten U."/>
            <person name="Isogai Y."/>
            <person name="Letunic I."/>
            <person name="Marr M."/>
            <person name="Pincus D."/>
            <person name="Putnam N."/>
            <person name="Rokas A."/>
            <person name="Wright K.J."/>
            <person name="Zuzow R."/>
            <person name="Dirks W."/>
            <person name="Good M."/>
            <person name="Goodstein D."/>
            <person name="Lemons D."/>
            <person name="Li W."/>
            <person name="Lyons J.B."/>
            <person name="Morris A."/>
            <person name="Nichols S."/>
            <person name="Richter D.J."/>
            <person name="Salamov A."/>
            <person name="Bork P."/>
            <person name="Lim W.A."/>
            <person name="Manning G."/>
            <person name="Miller W.T."/>
            <person name="McGinnis W."/>
            <person name="Shapiro H."/>
            <person name="Tjian R."/>
            <person name="Grigoriev I.V."/>
            <person name="Rokhsar D."/>
        </authorList>
    </citation>
    <scope>NUCLEOTIDE SEQUENCE [LARGE SCALE GENOMIC DNA]</scope>
    <source>
        <strain evidence="3">MX1 / ATCC 50154</strain>
    </source>
</reference>
<accession>A9USJ7</accession>